<dbReference type="GeneID" id="11500968"/>
<dbReference type="Gene3D" id="2.130.10.130">
    <property type="entry name" value="Integrin alpha, N-terminal"/>
    <property type="match status" value="1"/>
</dbReference>
<feature type="chain" id="PRO_5003519791" description="Phospholipase C/D domain-containing protein" evidence="1">
    <location>
        <begin position="22"/>
        <end position="736"/>
    </location>
</feature>
<feature type="signal peptide" evidence="1">
    <location>
        <begin position="1"/>
        <end position="21"/>
    </location>
</feature>
<evidence type="ECO:0000259" key="2">
    <source>
        <dbReference type="Pfam" id="PF00882"/>
    </source>
</evidence>
<proteinExistence type="predicted"/>
<dbReference type="GO" id="GO:0031012">
    <property type="term" value="C:extracellular matrix"/>
    <property type="evidence" value="ECO:0007669"/>
    <property type="project" value="TreeGrafter"/>
</dbReference>
<organism evidence="3 4">
    <name type="scientific">Torulaspora delbrueckii</name>
    <name type="common">Yeast</name>
    <name type="synonym">Candida colliculosa</name>
    <dbReference type="NCBI Taxonomy" id="4950"/>
    <lineage>
        <taxon>Eukaryota</taxon>
        <taxon>Fungi</taxon>
        <taxon>Dikarya</taxon>
        <taxon>Ascomycota</taxon>
        <taxon>Saccharomycotina</taxon>
        <taxon>Saccharomycetes</taxon>
        <taxon>Saccharomycetales</taxon>
        <taxon>Saccharomycetaceae</taxon>
        <taxon>Torulaspora</taxon>
    </lineage>
</organism>
<dbReference type="SUPFAM" id="SSF69318">
    <property type="entry name" value="Integrin alpha N-terminal domain"/>
    <property type="match status" value="1"/>
</dbReference>
<dbReference type="eggNOG" id="ENOG502QVNQ">
    <property type="taxonomic scope" value="Eukaryota"/>
</dbReference>
<dbReference type="InterPro" id="IPR013519">
    <property type="entry name" value="Int_alpha_beta-p"/>
</dbReference>
<dbReference type="PANTHER" id="PTHR23221">
    <property type="entry name" value="GLYCOSYLPHOSPHATIDYLINOSITOL PHOSPHOLIPASE D"/>
    <property type="match status" value="1"/>
</dbReference>
<keyword evidence="4" id="KW-1185">Reference proteome</keyword>
<dbReference type="EMBL" id="HE616749">
    <property type="protein sequence ID" value="CCE93962.1"/>
    <property type="molecule type" value="Genomic_DNA"/>
</dbReference>
<reference evidence="3 4" key="1">
    <citation type="journal article" date="2011" name="Proc. Natl. Acad. Sci. U.S.A.">
        <title>Evolutionary erosion of yeast sex chromosomes by mating-type switching accidents.</title>
        <authorList>
            <person name="Gordon J.L."/>
            <person name="Armisen D."/>
            <person name="Proux-Wera E."/>
            <person name="Oheigeartaigh S.S."/>
            <person name="Byrne K.P."/>
            <person name="Wolfe K.H."/>
        </authorList>
    </citation>
    <scope>NUCLEOTIDE SEQUENCE [LARGE SCALE GENOMIC DNA]</scope>
    <source>
        <strain evidence="4">ATCC 10662 / CBS 1146 / NBRC 0425 / NCYC 2629 / NRRL Y-866</strain>
    </source>
</reference>
<dbReference type="FunCoup" id="G8ZZB8">
    <property type="interactions" value="74"/>
</dbReference>
<gene>
    <name evidence="3" type="primary">TDEL0H01030</name>
    <name evidence="3" type="ORF">TDEL_0H01030</name>
</gene>
<accession>G8ZZB8</accession>
<protein>
    <recommendedName>
        <fullName evidence="2">Phospholipase C/D domain-containing protein</fullName>
    </recommendedName>
</protein>
<dbReference type="GO" id="GO:0004621">
    <property type="term" value="F:glycosylphosphatidylinositol phospholipase D activity"/>
    <property type="evidence" value="ECO:0007669"/>
    <property type="project" value="TreeGrafter"/>
</dbReference>
<dbReference type="GO" id="GO:0016020">
    <property type="term" value="C:membrane"/>
    <property type="evidence" value="ECO:0007669"/>
    <property type="project" value="EnsemblFungi"/>
</dbReference>
<dbReference type="Pfam" id="PF00882">
    <property type="entry name" value="Zn_dep_PLPC"/>
    <property type="match status" value="1"/>
</dbReference>
<sequence length="736" mass="81737">MLCGLLRIGLLFAILSLGVRGAGVTTHLTYVTRVASEKFDDYYPWLKAGAFFPDSLYSCKPSKQLSEFAEATHWPPFLMSGLKLWQERYGSIPSKKYSQDSVRLQAFLTGVFSHQIVDSSWHSLVDGFRSHGLLRVLAETEFHGQIDDAHDFLDTIGDFIGLSNIFSDITDLNWKYYVNSNWTIPKEEDMTELLSRNGLSPGKISYKELEVCVSRGLSASVSETFVMLSRRHEVLSLAYKISPASRDIMQEYWLGGEFDLIAMLQKCLPVYQNLFDTNSLDQNSIRQIQLCGNLPNTLSSSHGALRIDTNQDVSIVRPVTSLSNFGTSIALGQFKSDGKLYMAVSAPTQNSEGCVYLILFSQVSSRTDSAAVMEPFTPMRGSTVHTFSTHGVDFLVISEPGSNSIHFYHGGRRYLTIRDGMTSDAFQLQLYAVADIDGDSEPDLLLSGPFYGKNETGRAIVIPGIELVRYLRLSSTNNTDVDISSLSIVSLNGGPYNRAYQHFGAAMAASHLYSGKGFLYVTCQSLGAVFVYPLFGLQPSSLPKYVMTYKGLLTPEEEPPIDIKVIPSAVHGMFGKGMLSFGYKGNNYLAISQHLFNYVFIYREDDYLPKFLLKIRLEDDQQTAAWSIGFGTAIAYDVRSETLHISSPGSFDNKGAIWKISMQELLAAAEAWKTDTFYVNVVNHLDLVNPWDDTKGFSNFGKVLQIAPNKSVIIGAPQYGNGNLHDKQLTGAVFVR</sequence>
<feature type="domain" description="Phospholipase C/D" evidence="2">
    <location>
        <begin position="26"/>
        <end position="179"/>
    </location>
</feature>
<dbReference type="AlphaFoldDB" id="G8ZZB8"/>
<keyword evidence="1" id="KW-0732">Signal</keyword>
<dbReference type="STRING" id="1076872.G8ZZB8"/>
<dbReference type="InParanoid" id="G8ZZB8"/>
<name>G8ZZB8_TORDE</name>
<dbReference type="OrthoDB" id="5317514at2759"/>
<evidence type="ECO:0000256" key="1">
    <source>
        <dbReference type="SAM" id="SignalP"/>
    </source>
</evidence>
<dbReference type="HOGENOM" id="CLU_021704_0_0_1"/>
<dbReference type="InterPro" id="IPR028994">
    <property type="entry name" value="Integrin_alpha_N"/>
</dbReference>
<dbReference type="SMART" id="SM00191">
    <property type="entry name" value="Int_alpha"/>
    <property type="match status" value="2"/>
</dbReference>
<dbReference type="Proteomes" id="UP000005627">
    <property type="component" value="Chromosome 8"/>
</dbReference>
<dbReference type="InterPro" id="IPR029002">
    <property type="entry name" value="PLPC/GPLD1"/>
</dbReference>
<evidence type="ECO:0000313" key="3">
    <source>
        <dbReference type="EMBL" id="CCE93962.1"/>
    </source>
</evidence>
<evidence type="ECO:0000313" key="4">
    <source>
        <dbReference type="Proteomes" id="UP000005627"/>
    </source>
</evidence>
<dbReference type="PANTHER" id="PTHR23221:SF7">
    <property type="entry name" value="PHOSPHATIDYLINOSITOL-GLYCAN-SPECIFIC PHOSPHOLIPASE D"/>
    <property type="match status" value="1"/>
</dbReference>
<dbReference type="RefSeq" id="XP_003683173.1">
    <property type="nucleotide sequence ID" value="XM_003683125.1"/>
</dbReference>
<dbReference type="KEGG" id="tdl:TDEL_0H01030"/>